<reference evidence="6" key="1">
    <citation type="submission" date="2018-01" db="EMBL/GenBank/DDBJ databases">
        <title>Comparative genomics of Mycobacterium mucogenicum and Mycobacterium neoaurum clade members emphasizing tRNA and non-coding RNA.</title>
        <authorList>
            <person name="Behra P.R.K."/>
            <person name="Pettersson B.M.F."/>
            <person name="Das S."/>
            <person name="Dasgupta S."/>
            <person name="Kirsebom L.A."/>
        </authorList>
    </citation>
    <scope>NUCLEOTIDE SEQUENCE</scope>
    <source>
        <strain evidence="6">DSM 44124</strain>
    </source>
</reference>
<feature type="compositionally biased region" description="Basic and acidic residues" evidence="4">
    <location>
        <begin position="525"/>
        <end position="542"/>
    </location>
</feature>
<dbReference type="InterPro" id="IPR001547">
    <property type="entry name" value="Glyco_hydro_5"/>
</dbReference>
<evidence type="ECO:0000256" key="3">
    <source>
        <dbReference type="RuleBase" id="RU361153"/>
    </source>
</evidence>
<proteinExistence type="inferred from homology"/>
<dbReference type="GO" id="GO:0000272">
    <property type="term" value="P:polysaccharide catabolic process"/>
    <property type="evidence" value="ECO:0007669"/>
    <property type="project" value="InterPro"/>
</dbReference>
<feature type="compositionally biased region" description="Polar residues" evidence="4">
    <location>
        <begin position="543"/>
        <end position="555"/>
    </location>
</feature>
<feature type="compositionally biased region" description="Basic and acidic residues" evidence="4">
    <location>
        <begin position="577"/>
        <end position="599"/>
    </location>
</feature>
<dbReference type="EMBL" id="POTL01000001">
    <property type="protein sequence ID" value="TLH54901.1"/>
    <property type="molecule type" value="Genomic_DNA"/>
</dbReference>
<dbReference type="GO" id="GO:0004553">
    <property type="term" value="F:hydrolase activity, hydrolyzing O-glycosyl compounds"/>
    <property type="evidence" value="ECO:0007669"/>
    <property type="project" value="InterPro"/>
</dbReference>
<evidence type="ECO:0000256" key="2">
    <source>
        <dbReference type="ARBA" id="ARBA00023295"/>
    </source>
</evidence>
<evidence type="ECO:0000256" key="1">
    <source>
        <dbReference type="ARBA" id="ARBA00022801"/>
    </source>
</evidence>
<name>A0A8H2PHM6_MYCMU</name>
<dbReference type="PANTHER" id="PTHR12631">
    <property type="entry name" value="ALPHA-L-IDURONIDASE"/>
    <property type="match status" value="1"/>
</dbReference>
<feature type="compositionally biased region" description="Low complexity" evidence="4">
    <location>
        <begin position="501"/>
        <end position="524"/>
    </location>
</feature>
<dbReference type="InterPro" id="IPR017853">
    <property type="entry name" value="GH"/>
</dbReference>
<gene>
    <name evidence="6" type="ORF">C1S78_23235</name>
</gene>
<evidence type="ECO:0000256" key="4">
    <source>
        <dbReference type="SAM" id="MobiDB-lite"/>
    </source>
</evidence>
<keyword evidence="2 3" id="KW-0326">Glycosidase</keyword>
<accession>A0A8H2PHM6</accession>
<feature type="domain" description="Glycoside hydrolase family 5" evidence="5">
    <location>
        <begin position="90"/>
        <end position="330"/>
    </location>
</feature>
<evidence type="ECO:0000259" key="5">
    <source>
        <dbReference type="Pfam" id="PF00150"/>
    </source>
</evidence>
<dbReference type="AlphaFoldDB" id="A0A8H2PHM6"/>
<organism evidence="6">
    <name type="scientific">Mycolicibacterium mucogenicum DSM 44124</name>
    <dbReference type="NCBI Taxonomy" id="1226753"/>
    <lineage>
        <taxon>Bacteria</taxon>
        <taxon>Bacillati</taxon>
        <taxon>Actinomycetota</taxon>
        <taxon>Actinomycetes</taxon>
        <taxon>Mycobacteriales</taxon>
        <taxon>Mycobacteriaceae</taxon>
        <taxon>Mycolicibacterium</taxon>
    </lineage>
</organism>
<dbReference type="SUPFAM" id="SSF51445">
    <property type="entry name" value="(Trans)glycosidases"/>
    <property type="match status" value="1"/>
</dbReference>
<dbReference type="InterPro" id="IPR051923">
    <property type="entry name" value="Glycosyl_Hydrolase_39"/>
</dbReference>
<comment type="caution">
    <text evidence="6">The sequence shown here is derived from an EMBL/GenBank/DDBJ whole genome shotgun (WGS) entry which is preliminary data.</text>
</comment>
<evidence type="ECO:0000313" key="6">
    <source>
        <dbReference type="EMBL" id="TLH54901.1"/>
    </source>
</evidence>
<keyword evidence="1 3" id="KW-0378">Hydrolase</keyword>
<dbReference type="Pfam" id="PF00150">
    <property type="entry name" value="Cellulase"/>
    <property type="match status" value="1"/>
</dbReference>
<dbReference type="Gene3D" id="3.20.20.80">
    <property type="entry name" value="Glycosidases"/>
    <property type="match status" value="1"/>
</dbReference>
<protein>
    <recommendedName>
        <fullName evidence="5">Glycoside hydrolase family 5 domain-containing protein</fullName>
    </recommendedName>
</protein>
<sequence length="630" mass="64436">MAVMSPPFIDGLATIRWPVVRGEEAGMYWSLRGLVRACALRGIIAILPIALICAYAPPSSGPSNLTAQIENTAEIVSSPSTIGIADSGLYGQTQAQIDQTLDTLQSIGVQDIRVFVPWIFVEPAQGTYNWSYMDMVMQAAADRNMGVMVEIASTPTWAGSSTSITGAGTPDPATYASFATEVAKRYGSIISAYEIWNEPNYVLSSDPIDATAYAALLKAAYPAIKAVDPTATVVAGALGSVISFGSITLDPVTFVKEMLAAGASGYFDALSFHPYQESLPFSSGSGVANSPLTQLNAIYQLLQQYGDGNLKIWISEFGASTNDVSEQTQADLIKNLLDTWQTLAYAGPVFIYTAQDGVAGADGFGIYNADWTPKLAVAVIEAAIKEYASSAAGGVGSTVGGIVSGVTAIAQSLASLLKSISLAIQGEFQQLGKAINAWATAVSAHLSGTLPTTTPLAAKAAVTATAATASVATTAAAAESGTTESTETASTATKVKKRAKGTGADAASTASDSTAASDAAAGKTSDTKAEGKASDTDADGKTSDTTAAADSSGKTSGKPRKDDGSTSHPKGTGGKTAKSDQAAKSDKSDQAAKSDKPDKSGTAASDATPPVVEKRSHRHSDASAKSSSDN</sequence>
<feature type="region of interest" description="Disordered" evidence="4">
    <location>
        <begin position="476"/>
        <end position="630"/>
    </location>
</feature>
<feature type="compositionally biased region" description="Low complexity" evidence="4">
    <location>
        <begin position="476"/>
        <end position="493"/>
    </location>
</feature>
<comment type="similarity">
    <text evidence="3">Belongs to the glycosyl hydrolase 5 (cellulase A) family.</text>
</comment>
<dbReference type="PANTHER" id="PTHR12631:SF10">
    <property type="entry name" value="BETA-XYLOSIDASE-LIKE PROTEIN-RELATED"/>
    <property type="match status" value="1"/>
</dbReference>